<proteinExistence type="inferred from homology"/>
<keyword evidence="6" id="KW-0963">Cytoplasm</keyword>
<feature type="binding site" evidence="6">
    <location>
        <position position="117"/>
    </location>
    <ligand>
        <name>[4Fe-4S] cluster</name>
        <dbReference type="ChEBI" id="CHEBI:49883"/>
    </ligand>
</feature>
<dbReference type="CDD" id="cd23945">
    <property type="entry name" value="PAPS_reductase"/>
    <property type="match status" value="1"/>
</dbReference>
<dbReference type="GO" id="GO:0019379">
    <property type="term" value="P:sulfate assimilation, phosphoadenylyl sulfate reduction by phosphoadenylyl-sulfate reductase (thioredoxin)"/>
    <property type="evidence" value="ECO:0007669"/>
    <property type="project" value="UniProtKB-UniRule"/>
</dbReference>
<keyword evidence="5 6" id="KW-0411">Iron-sulfur</keyword>
<dbReference type="InterPro" id="IPR014729">
    <property type="entry name" value="Rossmann-like_a/b/a_fold"/>
</dbReference>
<gene>
    <name evidence="6" type="primary">cysH</name>
    <name evidence="8" type="ordered locus">TREPR_0251</name>
</gene>
<feature type="binding site" evidence="6">
    <location>
        <position position="202"/>
    </location>
    <ligand>
        <name>[4Fe-4S] cluster</name>
        <dbReference type="ChEBI" id="CHEBI:49883"/>
    </ligand>
</feature>
<evidence type="ECO:0000256" key="5">
    <source>
        <dbReference type="ARBA" id="ARBA00023014"/>
    </source>
</evidence>
<comment type="function">
    <text evidence="6">Catalyzes the formation of sulfite from adenosine 5'-phosphosulfate (APS) using thioredoxin as an electron donor.</text>
</comment>
<protein>
    <recommendedName>
        <fullName evidence="6">Adenosine 5'-phosphosulfate reductase</fullName>
        <shortName evidence="6">APS reductase</shortName>
        <ecNumber evidence="6">1.8.4.10</ecNumber>
    </recommendedName>
    <alternativeName>
        <fullName evidence="6">5'-adenylylsulfate reductase</fullName>
    </alternativeName>
    <alternativeName>
        <fullName evidence="6">Thioredoxin-dependent 5'-adenylylsulfate reductase</fullName>
    </alternativeName>
</protein>
<feature type="domain" description="Phosphoadenosine phosphosulphate reductase" evidence="7">
    <location>
        <begin position="18"/>
        <end position="205"/>
    </location>
</feature>
<comment type="cofactor">
    <cofactor evidence="6">
        <name>[4Fe-4S] cluster</name>
        <dbReference type="ChEBI" id="CHEBI:49883"/>
    </cofactor>
    <text evidence="6">Binds 1 [4Fe-4S] cluster per subunit.</text>
</comment>
<accession>F5YLJ5</accession>
<dbReference type="HOGENOM" id="CLU_044089_1_0_12"/>
<dbReference type="GO" id="GO:0004604">
    <property type="term" value="F:phosphoadenylyl-sulfate reductase (thioredoxin) activity"/>
    <property type="evidence" value="ECO:0007669"/>
    <property type="project" value="UniProtKB-UniRule"/>
</dbReference>
<evidence type="ECO:0000313" key="8">
    <source>
        <dbReference type="EMBL" id="AEF84363.1"/>
    </source>
</evidence>
<evidence type="ECO:0000256" key="3">
    <source>
        <dbReference type="ARBA" id="ARBA00023002"/>
    </source>
</evidence>
<evidence type="ECO:0000313" key="9">
    <source>
        <dbReference type="Proteomes" id="UP000009223"/>
    </source>
</evidence>
<dbReference type="InterPro" id="IPR004511">
    <property type="entry name" value="PAPS/APS_Rdtase"/>
</dbReference>
<evidence type="ECO:0000256" key="4">
    <source>
        <dbReference type="ARBA" id="ARBA00023004"/>
    </source>
</evidence>
<evidence type="ECO:0000256" key="1">
    <source>
        <dbReference type="ARBA" id="ARBA00009732"/>
    </source>
</evidence>
<organism evidence="8 9">
    <name type="scientific">Treponema primitia (strain ATCC BAA-887 / DSM 12427 / ZAS-2)</name>
    <dbReference type="NCBI Taxonomy" id="545694"/>
    <lineage>
        <taxon>Bacteria</taxon>
        <taxon>Pseudomonadati</taxon>
        <taxon>Spirochaetota</taxon>
        <taxon>Spirochaetia</taxon>
        <taxon>Spirochaetales</taxon>
        <taxon>Treponemataceae</taxon>
        <taxon>Treponema</taxon>
    </lineage>
</organism>
<dbReference type="NCBIfam" id="NF002537">
    <property type="entry name" value="PRK02090.1"/>
    <property type="match status" value="1"/>
</dbReference>
<dbReference type="OrthoDB" id="9774475at2"/>
<dbReference type="EMBL" id="CP001843">
    <property type="protein sequence ID" value="AEF84363.1"/>
    <property type="molecule type" value="Genomic_DNA"/>
</dbReference>
<dbReference type="HAMAP" id="MF_00063">
    <property type="entry name" value="CysH"/>
    <property type="match status" value="1"/>
</dbReference>
<comment type="pathway">
    <text evidence="6">Sulfur metabolism; hydrogen sulfide biosynthesis; sulfite from sulfate.</text>
</comment>
<feature type="binding site" evidence="6">
    <location>
        <position position="116"/>
    </location>
    <ligand>
        <name>[4Fe-4S] cluster</name>
        <dbReference type="ChEBI" id="CHEBI:49883"/>
    </ligand>
</feature>
<feature type="binding site" evidence="6">
    <location>
        <position position="199"/>
    </location>
    <ligand>
        <name>[4Fe-4S] cluster</name>
        <dbReference type="ChEBI" id="CHEBI:49883"/>
    </ligand>
</feature>
<reference evidence="8 9" key="2">
    <citation type="journal article" date="2011" name="ISME J.">
        <title>RNA-seq reveals cooperative metabolic interactions between two termite-gut spirochete species in co-culture.</title>
        <authorList>
            <person name="Rosenthal A.Z."/>
            <person name="Matson E.G."/>
            <person name="Eldar A."/>
            <person name="Leadbetter J.R."/>
        </authorList>
    </citation>
    <scope>NUCLEOTIDE SEQUENCE [LARGE SCALE GENOMIC DNA]</scope>
    <source>
        <strain evidence="9">ATCC BAA-887 / DSM 12427 / ZAS-2</strain>
    </source>
</reference>
<keyword evidence="9" id="KW-1185">Reference proteome</keyword>
<evidence type="ECO:0000256" key="6">
    <source>
        <dbReference type="HAMAP-Rule" id="MF_00063"/>
    </source>
</evidence>
<name>F5YLJ5_TREPZ</name>
<dbReference type="GO" id="GO:0046872">
    <property type="term" value="F:metal ion binding"/>
    <property type="evidence" value="ECO:0007669"/>
    <property type="project" value="UniProtKB-KW"/>
</dbReference>
<dbReference type="Proteomes" id="UP000009223">
    <property type="component" value="Chromosome"/>
</dbReference>
<comment type="similarity">
    <text evidence="1 6">Belongs to the PAPS reductase family. CysH subfamily.</text>
</comment>
<dbReference type="Gene3D" id="3.40.50.620">
    <property type="entry name" value="HUPs"/>
    <property type="match status" value="1"/>
</dbReference>
<dbReference type="Pfam" id="PF01507">
    <property type="entry name" value="PAPS_reduct"/>
    <property type="match status" value="1"/>
</dbReference>
<dbReference type="PIRSF" id="PIRSF000857">
    <property type="entry name" value="PAPS_reductase"/>
    <property type="match status" value="1"/>
</dbReference>
<reference evidence="9" key="1">
    <citation type="submission" date="2009-12" db="EMBL/GenBank/DDBJ databases">
        <title>Complete sequence of Treponema primitia strain ZAS-2.</title>
        <authorList>
            <person name="Tetu S.G."/>
            <person name="Matson E."/>
            <person name="Ren Q."/>
            <person name="Seshadri R."/>
            <person name="Elbourne L."/>
            <person name="Hassan K.A."/>
            <person name="Durkin A."/>
            <person name="Radune D."/>
            <person name="Mohamoud Y."/>
            <person name="Shay R."/>
            <person name="Jin S."/>
            <person name="Zhang X."/>
            <person name="Lucey K."/>
            <person name="Ballor N.R."/>
            <person name="Ottesen E."/>
            <person name="Rosenthal R."/>
            <person name="Allen A."/>
            <person name="Leadbetter J.R."/>
            <person name="Paulsen I.T."/>
        </authorList>
    </citation>
    <scope>NUCLEOTIDE SEQUENCE [LARGE SCALE GENOMIC DNA]</scope>
    <source>
        <strain evidence="9">ATCC BAA-887 / DSM 12427 / ZAS-2</strain>
    </source>
</reference>
<feature type="active site" description="Nucleophile; cysteine thiosulfonate intermediate" evidence="6">
    <location>
        <position position="227"/>
    </location>
</feature>
<sequence length="236" mass="26430">MPSNRILASILDKISGPMALAFSHQAEDAAVLHLVLQSFPEFASGGLEGSGRTLEVFTLDTEKLFPETLAYHEEVERFFKVPIKKYRPDGGEVKKLEEELGDEWGMRGSLEKRHLCCKVRKVDVLGKVLAGKSAWITGLRAAQSVTRTGLQVLEYDEQNGLIKINPLAAWSDDDLAAYIKEHQIPLNPLYSEGFKSIGCAPCTRAVKEGEDIRAGRWWWENPDHKECGLHNRRKTG</sequence>
<dbReference type="SUPFAM" id="SSF52402">
    <property type="entry name" value="Adenine nucleotide alpha hydrolases-like"/>
    <property type="match status" value="1"/>
</dbReference>
<dbReference type="eggNOG" id="COG0175">
    <property type="taxonomic scope" value="Bacteria"/>
</dbReference>
<dbReference type="GO" id="GO:0005737">
    <property type="term" value="C:cytoplasm"/>
    <property type="evidence" value="ECO:0007669"/>
    <property type="project" value="UniProtKB-SubCell"/>
</dbReference>
<dbReference type="EC" id="1.8.4.10" evidence="6"/>
<dbReference type="PANTHER" id="PTHR46482">
    <property type="entry name" value="5'-ADENYLYLSULFATE REDUCTASE 3, CHLOROPLASTIC"/>
    <property type="match status" value="1"/>
</dbReference>
<comment type="subcellular location">
    <subcellularLocation>
        <location evidence="6">Cytoplasm</location>
    </subcellularLocation>
</comment>
<comment type="catalytic activity">
    <reaction evidence="6">
        <text>[thioredoxin]-disulfide + sulfite + AMP + 2 H(+) = adenosine 5'-phosphosulfate + [thioredoxin]-dithiol</text>
        <dbReference type="Rhea" id="RHEA:21976"/>
        <dbReference type="Rhea" id="RHEA-COMP:10698"/>
        <dbReference type="Rhea" id="RHEA-COMP:10700"/>
        <dbReference type="ChEBI" id="CHEBI:15378"/>
        <dbReference type="ChEBI" id="CHEBI:17359"/>
        <dbReference type="ChEBI" id="CHEBI:29950"/>
        <dbReference type="ChEBI" id="CHEBI:50058"/>
        <dbReference type="ChEBI" id="CHEBI:58243"/>
        <dbReference type="ChEBI" id="CHEBI:456215"/>
        <dbReference type="EC" id="1.8.4.10"/>
    </reaction>
</comment>
<dbReference type="RefSeq" id="WP_015706231.1">
    <property type="nucleotide sequence ID" value="NC_015578.1"/>
</dbReference>
<dbReference type="GO" id="GO:0070814">
    <property type="term" value="P:hydrogen sulfide biosynthetic process"/>
    <property type="evidence" value="ECO:0007669"/>
    <property type="project" value="UniProtKB-UniRule"/>
</dbReference>
<evidence type="ECO:0000256" key="2">
    <source>
        <dbReference type="ARBA" id="ARBA00022723"/>
    </source>
</evidence>
<dbReference type="AlphaFoldDB" id="F5YLJ5"/>
<keyword evidence="3 6" id="KW-0560">Oxidoreductase</keyword>
<dbReference type="KEGG" id="tpi:TREPR_0251"/>
<evidence type="ECO:0000259" key="7">
    <source>
        <dbReference type="Pfam" id="PF01507"/>
    </source>
</evidence>
<dbReference type="PANTHER" id="PTHR46482:SF9">
    <property type="entry name" value="5'-ADENYLYLSULFATE REDUCTASE 1, CHLOROPLASTIC"/>
    <property type="match status" value="1"/>
</dbReference>
<keyword evidence="4 6" id="KW-0408">Iron</keyword>
<dbReference type="GO" id="GO:0043866">
    <property type="term" value="F:adenylyl-sulfate reductase (thioredoxin) activity"/>
    <property type="evidence" value="ECO:0007669"/>
    <property type="project" value="UniProtKB-EC"/>
</dbReference>
<dbReference type="STRING" id="545694.TREPR_0251"/>
<dbReference type="InterPro" id="IPR002500">
    <property type="entry name" value="PAPS_reduct_dom"/>
</dbReference>
<keyword evidence="2 6" id="KW-0479">Metal-binding</keyword>
<dbReference type="GO" id="GO:0051539">
    <property type="term" value="F:4 iron, 4 sulfur cluster binding"/>
    <property type="evidence" value="ECO:0007669"/>
    <property type="project" value="UniProtKB-UniRule"/>
</dbReference>